<dbReference type="Proteomes" id="UP000788426">
    <property type="component" value="Unassembled WGS sequence"/>
</dbReference>
<keyword evidence="4" id="KW-1185">Reference proteome</keyword>
<dbReference type="InterPro" id="IPR045380">
    <property type="entry name" value="LD_TPept_scaffold_dom"/>
</dbReference>
<comment type="pathway">
    <text evidence="1">Cell wall biogenesis; peptidoglycan biosynthesis.</text>
</comment>
<dbReference type="PANTHER" id="PTHR41533">
    <property type="entry name" value="L,D-TRANSPEPTIDASE HI_1667-RELATED"/>
    <property type="match status" value="1"/>
</dbReference>
<keyword evidence="1" id="KW-0573">Peptidoglycan synthesis</keyword>
<evidence type="ECO:0000313" key="4">
    <source>
        <dbReference type="Proteomes" id="UP000788426"/>
    </source>
</evidence>
<dbReference type="PROSITE" id="PS52029">
    <property type="entry name" value="LD_TPASE"/>
    <property type="match status" value="1"/>
</dbReference>
<dbReference type="InterPro" id="IPR005490">
    <property type="entry name" value="LD_TPept_cat_dom"/>
</dbReference>
<dbReference type="Pfam" id="PF03734">
    <property type="entry name" value="YkuD"/>
    <property type="match status" value="1"/>
</dbReference>
<accession>A0ABS6YC40</accession>
<keyword evidence="1" id="KW-0961">Cell wall biogenesis/degradation</keyword>
<protein>
    <submittedName>
        <fullName evidence="3">L,D-transpeptidase family protein</fullName>
    </submittedName>
</protein>
<organism evidence="3 4">
    <name type="scientific">Hoylesella nanceiensis</name>
    <dbReference type="NCBI Taxonomy" id="425941"/>
    <lineage>
        <taxon>Bacteria</taxon>
        <taxon>Pseudomonadati</taxon>
        <taxon>Bacteroidota</taxon>
        <taxon>Bacteroidia</taxon>
        <taxon>Bacteroidales</taxon>
        <taxon>Prevotellaceae</taxon>
        <taxon>Hoylesella</taxon>
    </lineage>
</organism>
<proteinExistence type="predicted"/>
<feature type="domain" description="L,D-TPase catalytic" evidence="2">
    <location>
        <begin position="258"/>
        <end position="440"/>
    </location>
</feature>
<evidence type="ECO:0000313" key="3">
    <source>
        <dbReference type="EMBL" id="MBW4768273.1"/>
    </source>
</evidence>
<comment type="caution">
    <text evidence="3">The sequence shown here is derived from an EMBL/GenBank/DDBJ whole genome shotgun (WGS) entry which is preliminary data.</text>
</comment>
<keyword evidence="1" id="KW-0133">Cell shape</keyword>
<gene>
    <name evidence="3" type="ORF">KZO38_00615</name>
</gene>
<dbReference type="CDD" id="cd16913">
    <property type="entry name" value="YkuD_like"/>
    <property type="match status" value="1"/>
</dbReference>
<name>A0ABS6YC40_9BACT</name>
<dbReference type="Pfam" id="PF20142">
    <property type="entry name" value="Scaffold"/>
    <property type="match status" value="1"/>
</dbReference>
<dbReference type="PANTHER" id="PTHR41533:SF2">
    <property type="entry name" value="BLR7131 PROTEIN"/>
    <property type="match status" value="1"/>
</dbReference>
<evidence type="ECO:0000256" key="1">
    <source>
        <dbReference type="PROSITE-ProRule" id="PRU01373"/>
    </source>
</evidence>
<reference evidence="3 4" key="1">
    <citation type="submission" date="2021-07" db="EMBL/GenBank/DDBJ databases">
        <title>Genomic diversity and antimicrobial resistance of Prevotella spp. isolated from chronic lung disease airways.</title>
        <authorList>
            <person name="Webb K.A."/>
            <person name="Olagoke O.S."/>
            <person name="Baird T."/>
            <person name="Neill J."/>
            <person name="Pham A."/>
            <person name="Wells T.J."/>
            <person name="Ramsay K.A."/>
            <person name="Bell S.C."/>
            <person name="Sarovich D.S."/>
            <person name="Price E.P."/>
        </authorList>
    </citation>
    <scope>NUCLEOTIDE SEQUENCE [LARGE SCALE GENOMIC DNA]</scope>
    <source>
        <strain evidence="3 4">SCHI0011.S.12</strain>
    </source>
</reference>
<feature type="active site" description="Nucleophile" evidence="1">
    <location>
        <position position="406"/>
    </location>
</feature>
<sequence length="509" mass="58540">MCVYVAVALVGCNSNIQDKVLLSIENDFKELSSSKYKISKLRVKSSIKELANTDRDSLVADYLTRKYYKNNNQYLWISKEGIAPSSVLLIDSLEALVSIGFSPRKFISKEVKKDIEKIQTLSIEEGESISKILARIEYRLTKALFRYAIGERFGYVTPSYILNRLDTAETKNGVRRYQRLYDIHTETVDTNFVHQLVSSVANDSLQQFLHRLKSERPLYRNFQSLLKNTSERSSKMKVLVNMERSRWRQNDFPELHKKYVLVNVPSFYLRAVDEDSVLSMRVACGALSTKTPLLNSAIERMDVNPQWVMPLSIVKKQVISQLGNRYYFDSHRYFIRSATTGKEIDVAQVTPEMLLSGAYKVVQRGGKGNALGRIVFRFPNNFSVYLHDTSSREAFSRFDRGVSHGCIRVEKPLELAIFLLQDKEETLIDKLRYSTTVDIQMQPTGNGKDNSATKVDRKRLINSKSLKPSIPLFIIYYTLYPDENGMMQDYPDVYGYDKAIASYLLNYID</sequence>
<evidence type="ECO:0000259" key="2">
    <source>
        <dbReference type="PROSITE" id="PS52029"/>
    </source>
</evidence>
<dbReference type="InterPro" id="IPR052905">
    <property type="entry name" value="LD-transpeptidase_YkuD-like"/>
</dbReference>
<dbReference type="EMBL" id="JAHXCT010000001">
    <property type="protein sequence ID" value="MBW4768273.1"/>
    <property type="molecule type" value="Genomic_DNA"/>
</dbReference>
<feature type="active site" description="Proton donor/acceptor" evidence="1">
    <location>
        <position position="387"/>
    </location>
</feature>